<keyword evidence="3" id="KW-1185">Reference proteome</keyword>
<dbReference type="Pfam" id="PF11716">
    <property type="entry name" value="MDMPI_N"/>
    <property type="match status" value="1"/>
</dbReference>
<organism evidence="2 3">
    <name type="scientific">Nakamurella flavida</name>
    <dbReference type="NCBI Taxonomy" id="363630"/>
    <lineage>
        <taxon>Bacteria</taxon>
        <taxon>Bacillati</taxon>
        <taxon>Actinomycetota</taxon>
        <taxon>Actinomycetes</taxon>
        <taxon>Nakamurellales</taxon>
        <taxon>Nakamurellaceae</taxon>
        <taxon>Nakamurella</taxon>
    </lineage>
</organism>
<accession>A0A938YLR9</accession>
<dbReference type="InterPro" id="IPR017520">
    <property type="entry name" value="CHP03086"/>
</dbReference>
<protein>
    <submittedName>
        <fullName evidence="2">TIGR03086 family protein</fullName>
    </submittedName>
</protein>
<dbReference type="Proteomes" id="UP000663801">
    <property type="component" value="Unassembled WGS sequence"/>
</dbReference>
<gene>
    <name evidence="2" type="ORF">JL107_11290</name>
</gene>
<dbReference type="SUPFAM" id="SSF109854">
    <property type="entry name" value="DinB/YfiT-like putative metalloenzymes"/>
    <property type="match status" value="1"/>
</dbReference>
<proteinExistence type="predicted"/>
<sequence>MTRPDTTTATAPQADELDPRPLYRAGLTWAHGLIAAVRPEQLGDPTPCVEFDVRTLVGHLVATVDRARVIGSGGDPGTVEVVVTGVPDDGWADAYAAAVRVMWPVWEGDDSLDAMVTAPWGRVPGRNAVWGYLRETVVHGWDLAVATGQDPEVDPAVVGPLLQRAPLLLPAEPRGGFIPFAPVVIPRPGAGQTEQLANWAGRPGPS</sequence>
<comment type="caution">
    <text evidence="2">The sequence shown here is derived from an EMBL/GenBank/DDBJ whole genome shotgun (WGS) entry which is preliminary data.</text>
</comment>
<feature type="domain" description="Mycothiol-dependent maleylpyruvate isomerase metal-binding" evidence="1">
    <location>
        <begin position="32"/>
        <end position="144"/>
    </location>
</feature>
<dbReference type="EMBL" id="JAERWL010000009">
    <property type="protein sequence ID" value="MBM9477033.1"/>
    <property type="molecule type" value="Genomic_DNA"/>
</dbReference>
<dbReference type="AlphaFoldDB" id="A0A938YLR9"/>
<dbReference type="NCBIfam" id="TIGR03086">
    <property type="entry name" value="TIGR03086 family metal-binding protein"/>
    <property type="match status" value="1"/>
</dbReference>
<dbReference type="InterPro" id="IPR034660">
    <property type="entry name" value="DinB/YfiT-like"/>
</dbReference>
<evidence type="ECO:0000313" key="3">
    <source>
        <dbReference type="Proteomes" id="UP000663801"/>
    </source>
</evidence>
<evidence type="ECO:0000313" key="2">
    <source>
        <dbReference type="EMBL" id="MBM9477033.1"/>
    </source>
</evidence>
<dbReference type="InterPro" id="IPR024344">
    <property type="entry name" value="MDMPI_metal-binding"/>
</dbReference>
<name>A0A938YLR9_9ACTN</name>
<dbReference type="NCBIfam" id="TIGR03083">
    <property type="entry name" value="maleylpyruvate isomerase family mycothiol-dependent enzyme"/>
    <property type="match status" value="1"/>
</dbReference>
<reference evidence="2" key="1">
    <citation type="submission" date="2021-01" db="EMBL/GenBank/DDBJ databases">
        <title>KCTC 19127 draft genome.</title>
        <authorList>
            <person name="An D."/>
        </authorList>
    </citation>
    <scope>NUCLEOTIDE SEQUENCE</scope>
    <source>
        <strain evidence="2">KCTC 19127</strain>
    </source>
</reference>
<dbReference type="InterPro" id="IPR017517">
    <property type="entry name" value="Maleyloyr_isom"/>
</dbReference>
<evidence type="ECO:0000259" key="1">
    <source>
        <dbReference type="Pfam" id="PF11716"/>
    </source>
</evidence>
<dbReference type="GO" id="GO:0046872">
    <property type="term" value="F:metal ion binding"/>
    <property type="evidence" value="ECO:0007669"/>
    <property type="project" value="InterPro"/>
</dbReference>
<dbReference type="RefSeq" id="WP_205257138.1">
    <property type="nucleotide sequence ID" value="NZ_BAAAPV010000001.1"/>
</dbReference>